<dbReference type="Proteomes" id="UP001628193">
    <property type="component" value="Unassembled WGS sequence"/>
</dbReference>
<reference evidence="1 2" key="1">
    <citation type="submission" date="2024-05" db="EMBL/GenBank/DDBJ databases">
        <authorList>
            <consortium name="Candidatus Magnetaquicoccaceae bacterium FCR-1 genome sequencing consortium"/>
            <person name="Shimoshige H."/>
            <person name="Shimamura S."/>
            <person name="Taoka A."/>
            <person name="Kobayashi H."/>
            <person name="Maekawa T."/>
        </authorList>
    </citation>
    <scope>NUCLEOTIDE SEQUENCE [LARGE SCALE GENOMIC DNA]</scope>
    <source>
        <strain evidence="1 2">FCR-1</strain>
    </source>
</reference>
<reference evidence="1 2" key="2">
    <citation type="submission" date="2024-09" db="EMBL/GenBank/DDBJ databases">
        <title>Draft genome sequence of Candidatus Magnetaquicoccaceae bacterium FCR-1.</title>
        <authorList>
            <person name="Shimoshige H."/>
            <person name="Shimamura S."/>
            <person name="Taoka A."/>
            <person name="Kobayashi H."/>
            <person name="Maekawa T."/>
        </authorList>
    </citation>
    <scope>NUCLEOTIDE SEQUENCE [LARGE SCALE GENOMIC DNA]</scope>
    <source>
        <strain evidence="1 2">FCR-1</strain>
    </source>
</reference>
<organism evidence="1 2">
    <name type="scientific">Candidatus Magnetaquiglobus chichijimensis</name>
    <dbReference type="NCBI Taxonomy" id="3141448"/>
    <lineage>
        <taxon>Bacteria</taxon>
        <taxon>Pseudomonadati</taxon>
        <taxon>Pseudomonadota</taxon>
        <taxon>Magnetococcia</taxon>
        <taxon>Magnetococcales</taxon>
        <taxon>Candidatus Magnetaquicoccaceae</taxon>
        <taxon>Candidatus Magnetaquiglobus</taxon>
    </lineage>
</organism>
<keyword evidence="2" id="KW-1185">Reference proteome</keyword>
<accession>A0ABQ0C4G8</accession>
<proteinExistence type="predicted"/>
<protein>
    <submittedName>
        <fullName evidence="1">Uncharacterized protein</fullName>
    </submittedName>
</protein>
<dbReference type="EMBL" id="BAAFGK010000001">
    <property type="protein sequence ID" value="GAB0055786.1"/>
    <property type="molecule type" value="Genomic_DNA"/>
</dbReference>
<sequence>MLKLTMDVYSGRENPTCLVDDENEVRALLKAMADNRAELSDKISDNTQLGFRGFQVELMHDGLANDYGFGSSIFVPSLEATGADLASDVTDRLFRAMEIWLSKHRDSLDVSEQMEIGLRQLAIASRGEGGRVSLTDELGDTPSAESQDVSVRESRGLVSCTIELESYNPGFWNNNPTILSRNNCYNYASNKRTDTFAQPGRGCGRQYTATTCTDVANAAMCDGLHKRYNCFPNTEIPRYLVALVVAPGPVFKDFHWYRKNSQGFWSHKPGSTAVRNTDNSGKIIMNPETCNRGSYTNFCGYFYTCKSQKIR</sequence>
<evidence type="ECO:0000313" key="2">
    <source>
        <dbReference type="Proteomes" id="UP001628193"/>
    </source>
</evidence>
<gene>
    <name evidence="1" type="ORF">SIID45300_00082</name>
</gene>
<dbReference type="RefSeq" id="WP_420903498.1">
    <property type="nucleotide sequence ID" value="NZ_BAAFGK010000001.1"/>
</dbReference>
<evidence type="ECO:0000313" key="1">
    <source>
        <dbReference type="EMBL" id="GAB0055786.1"/>
    </source>
</evidence>
<comment type="caution">
    <text evidence="1">The sequence shown here is derived from an EMBL/GenBank/DDBJ whole genome shotgun (WGS) entry which is preliminary data.</text>
</comment>
<name>A0ABQ0C4G8_9PROT</name>